<accession>A0A2T0LGT5</accession>
<gene>
    <name evidence="3" type="ORF">CLV97_1065</name>
</gene>
<dbReference type="RefSeq" id="WP_106344468.1">
    <property type="nucleotide sequence ID" value="NZ_PVNE01000006.1"/>
</dbReference>
<name>A0A2T0LGT5_9BACL</name>
<dbReference type="Proteomes" id="UP000237797">
    <property type="component" value="Unassembled WGS sequence"/>
</dbReference>
<evidence type="ECO:0000256" key="2">
    <source>
        <dbReference type="SAM" id="Phobius"/>
    </source>
</evidence>
<reference evidence="3 4" key="1">
    <citation type="submission" date="2018-03" db="EMBL/GenBank/DDBJ databases">
        <title>Genomic Encyclopedia of Archaeal and Bacterial Type Strains, Phase II (KMG-II): from individual species to whole genera.</title>
        <authorList>
            <person name="Goeker M."/>
        </authorList>
    </citation>
    <scope>NUCLEOTIDE SEQUENCE [LARGE SCALE GENOMIC DNA]</scope>
    <source>
        <strain evidence="3 4">DSM 44946</strain>
    </source>
</reference>
<evidence type="ECO:0000313" key="3">
    <source>
        <dbReference type="EMBL" id="PRX41396.1"/>
    </source>
</evidence>
<keyword evidence="2" id="KW-0812">Transmembrane</keyword>
<comment type="caution">
    <text evidence="3">The sequence shown here is derived from an EMBL/GenBank/DDBJ whole genome shotgun (WGS) entry which is preliminary data.</text>
</comment>
<protein>
    <submittedName>
        <fullName evidence="3">Uncharacterized protein</fullName>
    </submittedName>
</protein>
<dbReference type="OrthoDB" id="9888552at2"/>
<feature type="transmembrane region" description="Helical" evidence="2">
    <location>
        <begin position="16"/>
        <end position="35"/>
    </location>
</feature>
<keyword evidence="2" id="KW-0472">Membrane</keyword>
<sequence>MVAIQAVVELVEMVPAFVWIALTLVIALLIFLTVIMTKKRSREVAELDKLFADSSEVSFDEPLALKRRPRKKFSFSNTQKGKERETDGDISPVGAVRAAEETDRSDKGGEGEKGGDA</sequence>
<keyword evidence="4" id="KW-1185">Reference proteome</keyword>
<feature type="compositionally biased region" description="Basic and acidic residues" evidence="1">
    <location>
        <begin position="98"/>
        <end position="117"/>
    </location>
</feature>
<organism evidence="3 4">
    <name type="scientific">Planifilum fimeticola</name>
    <dbReference type="NCBI Taxonomy" id="201975"/>
    <lineage>
        <taxon>Bacteria</taxon>
        <taxon>Bacillati</taxon>
        <taxon>Bacillota</taxon>
        <taxon>Bacilli</taxon>
        <taxon>Bacillales</taxon>
        <taxon>Thermoactinomycetaceae</taxon>
        <taxon>Planifilum</taxon>
    </lineage>
</organism>
<dbReference type="EMBL" id="PVNE01000006">
    <property type="protein sequence ID" value="PRX41396.1"/>
    <property type="molecule type" value="Genomic_DNA"/>
</dbReference>
<feature type="region of interest" description="Disordered" evidence="1">
    <location>
        <begin position="72"/>
        <end position="117"/>
    </location>
</feature>
<keyword evidence="2" id="KW-1133">Transmembrane helix</keyword>
<proteinExistence type="predicted"/>
<dbReference type="AlphaFoldDB" id="A0A2T0LGT5"/>
<evidence type="ECO:0000256" key="1">
    <source>
        <dbReference type="SAM" id="MobiDB-lite"/>
    </source>
</evidence>
<evidence type="ECO:0000313" key="4">
    <source>
        <dbReference type="Proteomes" id="UP000237797"/>
    </source>
</evidence>